<keyword evidence="4 6" id="KW-0067">ATP-binding</keyword>
<proteinExistence type="inferred from homology"/>
<dbReference type="EMBL" id="PQNK01000003">
    <property type="protein sequence ID" value="RRO87495.1"/>
    <property type="molecule type" value="Genomic_DNA"/>
</dbReference>
<evidence type="ECO:0000256" key="1">
    <source>
        <dbReference type="ARBA" id="ARBA00005417"/>
    </source>
</evidence>
<dbReference type="SMART" id="SM00382">
    <property type="entry name" value="AAA"/>
    <property type="match status" value="1"/>
</dbReference>
<name>A0A426Q0B0_9CORY</name>
<dbReference type="InterPro" id="IPR027417">
    <property type="entry name" value="P-loop_NTPase"/>
</dbReference>
<dbReference type="GO" id="GO:0005524">
    <property type="term" value="F:ATP binding"/>
    <property type="evidence" value="ECO:0007669"/>
    <property type="project" value="UniProtKB-KW"/>
</dbReference>
<reference evidence="6 7" key="1">
    <citation type="submission" date="2018-01" db="EMBL/GenBank/DDBJ databases">
        <title>Twenty Corynebacterium bovis Genomes.</title>
        <authorList>
            <person name="Gulvik C.A."/>
        </authorList>
    </citation>
    <scope>NUCLEOTIDE SEQUENCE [LARGE SCALE GENOMIC DNA]</scope>
    <source>
        <strain evidence="6 7">F6900</strain>
    </source>
</reference>
<comment type="caution">
    <text evidence="6">The sequence shown here is derived from an EMBL/GenBank/DDBJ whole genome shotgun (WGS) entry which is preliminary data.</text>
</comment>
<evidence type="ECO:0000259" key="5">
    <source>
        <dbReference type="PROSITE" id="PS50893"/>
    </source>
</evidence>
<organism evidence="6 7">
    <name type="scientific">Corynebacterium bovis</name>
    <dbReference type="NCBI Taxonomy" id="36808"/>
    <lineage>
        <taxon>Bacteria</taxon>
        <taxon>Bacillati</taxon>
        <taxon>Actinomycetota</taxon>
        <taxon>Actinomycetes</taxon>
        <taxon>Mycobacteriales</taxon>
        <taxon>Corynebacteriaceae</taxon>
        <taxon>Corynebacterium</taxon>
    </lineage>
</organism>
<accession>A0A426Q0B0</accession>
<feature type="domain" description="ABC transporter" evidence="5">
    <location>
        <begin position="195"/>
        <end position="395"/>
    </location>
</feature>
<dbReference type="GO" id="GO:0043190">
    <property type="term" value="C:ATP-binding cassette (ABC) transporter complex"/>
    <property type="evidence" value="ECO:0007669"/>
    <property type="project" value="TreeGrafter"/>
</dbReference>
<dbReference type="PANTHER" id="PTHR43553:SF24">
    <property type="entry name" value="ENERGY-COUPLING FACTOR TRANSPORTER ATP-BINDING PROTEIN ECFA1"/>
    <property type="match status" value="1"/>
</dbReference>
<keyword evidence="3" id="KW-0547">Nucleotide-binding</keyword>
<dbReference type="Gene3D" id="3.40.50.300">
    <property type="entry name" value="P-loop containing nucleotide triphosphate hydrolases"/>
    <property type="match status" value="2"/>
</dbReference>
<evidence type="ECO:0000313" key="7">
    <source>
        <dbReference type="Proteomes" id="UP000276526"/>
    </source>
</evidence>
<dbReference type="InterPro" id="IPR003593">
    <property type="entry name" value="AAA+_ATPase"/>
</dbReference>
<dbReference type="PANTHER" id="PTHR43553">
    <property type="entry name" value="HEAVY METAL TRANSPORTER"/>
    <property type="match status" value="1"/>
</dbReference>
<dbReference type="Pfam" id="PF00005">
    <property type="entry name" value="ABC_tran"/>
    <property type="match status" value="2"/>
</dbReference>
<gene>
    <name evidence="6" type="ORF">CXF48_02905</name>
</gene>
<dbReference type="InterPro" id="IPR003439">
    <property type="entry name" value="ABC_transporter-like_ATP-bd"/>
</dbReference>
<sequence>MPVVRFVWGSSGSGLSDHAWRTAERTGAAWVGNDAAAHISLLRATVAEELAFAMEQRGVPREEMRRRVDAALTEWDLRGVAGDDPVTLSTGQTRRVAVAQALLAAPGALVLDCPLDGFDADAVRTLRRVLAGVPGPVTVYDRVRTPLADDAAEELELRPDGTLVAAREPAAVVPEGGQAVLPEGAPEEGQGSSPVLEAREVTVRHGSFRLGPVSLAAHGGEVTHLAGPNGAGKTTLMLAVLGLLPHAGRVTAPVAGWAPTAMDRSFLRRTVVEELSVGTTRRAAEVALGWAGLGRWRDTHPLDVPASDRRLLAVTAAVVRGPGLLLVDEPTVGLDAAGHGRLAELLRGFASGGYHRALTAAGGRPLWVGHGGPGDGARPAVLWTCHDAAFAGAVSDRGVTLARPGGPGR</sequence>
<dbReference type="AlphaFoldDB" id="A0A426Q0B0"/>
<keyword evidence="2" id="KW-0813">Transport</keyword>
<dbReference type="InterPro" id="IPR050095">
    <property type="entry name" value="ECF_ABC_transporter_ATP-bd"/>
</dbReference>
<dbReference type="SUPFAM" id="SSF52540">
    <property type="entry name" value="P-loop containing nucleoside triphosphate hydrolases"/>
    <property type="match status" value="2"/>
</dbReference>
<evidence type="ECO:0000313" key="6">
    <source>
        <dbReference type="EMBL" id="RRO87495.1"/>
    </source>
</evidence>
<dbReference type="Proteomes" id="UP000276526">
    <property type="component" value="Unassembled WGS sequence"/>
</dbReference>
<evidence type="ECO:0000256" key="2">
    <source>
        <dbReference type="ARBA" id="ARBA00022448"/>
    </source>
</evidence>
<dbReference type="PROSITE" id="PS50893">
    <property type="entry name" value="ABC_TRANSPORTER_2"/>
    <property type="match status" value="1"/>
</dbReference>
<evidence type="ECO:0000256" key="4">
    <source>
        <dbReference type="ARBA" id="ARBA00022840"/>
    </source>
</evidence>
<dbReference type="GO" id="GO:0042626">
    <property type="term" value="F:ATPase-coupled transmembrane transporter activity"/>
    <property type="evidence" value="ECO:0007669"/>
    <property type="project" value="TreeGrafter"/>
</dbReference>
<protein>
    <submittedName>
        <fullName evidence="6">ABC transporter ATP-binding protein</fullName>
    </submittedName>
</protein>
<dbReference type="RefSeq" id="WP_125206994.1">
    <property type="nucleotide sequence ID" value="NZ_PQNK01000003.1"/>
</dbReference>
<comment type="similarity">
    <text evidence="1">Belongs to the ABC transporter superfamily.</text>
</comment>
<dbReference type="GO" id="GO:0016887">
    <property type="term" value="F:ATP hydrolysis activity"/>
    <property type="evidence" value="ECO:0007669"/>
    <property type="project" value="InterPro"/>
</dbReference>
<evidence type="ECO:0000256" key="3">
    <source>
        <dbReference type="ARBA" id="ARBA00022741"/>
    </source>
</evidence>